<dbReference type="EMBL" id="FJOG01000014">
    <property type="protein sequence ID" value="CZR59515.1"/>
    <property type="molecule type" value="Genomic_DNA"/>
</dbReference>
<name>A0A1L7X3B5_9HELO</name>
<protein>
    <submittedName>
        <fullName evidence="1">Uncharacterized protein</fullName>
    </submittedName>
</protein>
<evidence type="ECO:0000313" key="1">
    <source>
        <dbReference type="EMBL" id="CZR59515.1"/>
    </source>
</evidence>
<keyword evidence="2" id="KW-1185">Reference proteome</keyword>
<gene>
    <name evidence="1" type="ORF">PAC_09407</name>
</gene>
<sequence length="834" mass="91574">MDFSARILDLVRASADNVVKGSSVVDVSRELYTWIVRERIPESAFNYCAELVTCVTHPNEYGLQLRDNLAKPTSKTTKISGLNINLAGSVGRLMSFDIDYCYMVTTVAVVMEFHDMAFASTVLCNMALDKGGHDGGVVYPYDIRRTRIKPVITKIVDSIALNVVNCGHTLQALPDELQGLCIHVTDPETFAAVIMAVQRATENIVLLCDVLYGDVIAWLIAHFMGIIEISIAGKRTFEKRCGSREVRATVVVVHRCSTRVDGHPNLGETAFLELSTNTSGVKKTVLQAGPSWRSGPTPTARMALYDTSNISKRRPTRSLRNEELHTFLTPSEISDIQLNAQAVLDWLLNLHIKPENRTVAVGFGINLSSNQGSLPNIGSLLSNWPGLLHKNFGGPLRSLVIFTPPTETSREKHANRGKHGSKVAWADILECFPTIRTLLDNIRPRCRCNSCQNETPVDYNYRQPGCLPAMALTVLLTLLSHAITDGFGAVDVSGICQSKIELPSLAMQKVLSELIFDKRVLWRTWFSIAALNVLGCSLGDSLEAPDHEVEEGASEPVAVQYGSLVIVAKWVDLTVEQHFQGCFGFHCTEGSLVEVGDEYAVVYSEKSMQPPEALGDTSWTFSSSNDYESPSGDSNDIIDAWEAKSNSGETSMANICVNTAIIGAGSPYRLLTMIKSDGYLRIVDPSEILAALSKSETFQSGHGGSHPVDACLDRKYISFWTFDELLGAWDNSNYTYDRNTQAVVPLNMATAIIIGGPVVDNLPMYYVTTNIETYLELNVAMALSPFDGCLIKRRDDCLPCAIARLKDLQEVCWSNGPRILICDKGIRPLGLIAN</sequence>
<evidence type="ECO:0000313" key="2">
    <source>
        <dbReference type="Proteomes" id="UP000184330"/>
    </source>
</evidence>
<dbReference type="Proteomes" id="UP000184330">
    <property type="component" value="Unassembled WGS sequence"/>
</dbReference>
<organism evidence="1 2">
    <name type="scientific">Phialocephala subalpina</name>
    <dbReference type="NCBI Taxonomy" id="576137"/>
    <lineage>
        <taxon>Eukaryota</taxon>
        <taxon>Fungi</taxon>
        <taxon>Dikarya</taxon>
        <taxon>Ascomycota</taxon>
        <taxon>Pezizomycotina</taxon>
        <taxon>Leotiomycetes</taxon>
        <taxon>Helotiales</taxon>
        <taxon>Mollisiaceae</taxon>
        <taxon>Phialocephala</taxon>
        <taxon>Phialocephala fortinii species complex</taxon>
    </lineage>
</organism>
<reference evidence="1 2" key="1">
    <citation type="submission" date="2016-03" db="EMBL/GenBank/DDBJ databases">
        <authorList>
            <person name="Ploux O."/>
        </authorList>
    </citation>
    <scope>NUCLEOTIDE SEQUENCE [LARGE SCALE GENOMIC DNA]</scope>
    <source>
        <strain evidence="1 2">UAMH 11012</strain>
    </source>
</reference>
<accession>A0A1L7X3B5</accession>
<dbReference type="OrthoDB" id="3526561at2759"/>
<proteinExistence type="predicted"/>
<dbReference type="AlphaFoldDB" id="A0A1L7X3B5"/>